<feature type="binding site" evidence="8">
    <location>
        <position position="337"/>
    </location>
    <ligand>
        <name>Zn(2+)</name>
        <dbReference type="ChEBI" id="CHEBI:29105"/>
        <note>catalytic</note>
    </ligand>
</feature>
<dbReference type="AlphaFoldDB" id="A0A1Q2ZXW7"/>
<dbReference type="GO" id="GO:0008270">
    <property type="term" value="F:zinc ion binding"/>
    <property type="evidence" value="ECO:0007669"/>
    <property type="project" value="UniProtKB-UniRule"/>
</dbReference>
<feature type="domain" description="Peptidase M1 membrane alanine aminopeptidase" evidence="11">
    <location>
        <begin position="260"/>
        <end position="454"/>
    </location>
</feature>
<dbReference type="Proteomes" id="UP000187013">
    <property type="component" value="Unassembled WGS sequence"/>
</dbReference>
<dbReference type="GO" id="GO:0042277">
    <property type="term" value="F:peptide binding"/>
    <property type="evidence" value="ECO:0007669"/>
    <property type="project" value="TreeGrafter"/>
</dbReference>
<dbReference type="Pfam" id="PF11838">
    <property type="entry name" value="ERAP1_C"/>
    <property type="match status" value="1"/>
</dbReference>
<evidence type="ECO:0000256" key="7">
    <source>
        <dbReference type="PIRSR" id="PIRSR634016-1"/>
    </source>
</evidence>
<evidence type="ECO:0000313" key="15">
    <source>
        <dbReference type="Proteomes" id="UP000187013"/>
    </source>
</evidence>
<feature type="site" description="Transition state stabilizer" evidence="9">
    <location>
        <position position="424"/>
    </location>
</feature>
<dbReference type="OrthoDB" id="10031169at2759"/>
<dbReference type="SUPFAM" id="SSF55486">
    <property type="entry name" value="Metalloproteases ('zincins'), catalytic domain"/>
    <property type="match status" value="1"/>
</dbReference>
<evidence type="ECO:0000256" key="6">
    <source>
        <dbReference type="ARBA" id="ARBA00023049"/>
    </source>
</evidence>
<dbReference type="InterPro" id="IPR042097">
    <property type="entry name" value="Aminopeptidase_N-like_N_sf"/>
</dbReference>
<keyword evidence="6 10" id="KW-0482">Metalloprotease</keyword>
<keyword evidence="3 8" id="KW-0479">Metal-binding</keyword>
<name>A0A1Q2ZXW7_ZYGRO</name>
<dbReference type="InterPro" id="IPR014782">
    <property type="entry name" value="Peptidase_M1_dom"/>
</dbReference>
<dbReference type="GO" id="GO:0043171">
    <property type="term" value="P:peptide catabolic process"/>
    <property type="evidence" value="ECO:0007669"/>
    <property type="project" value="TreeGrafter"/>
</dbReference>
<comment type="cofactor">
    <cofactor evidence="8 10">
        <name>Zn(2+)</name>
        <dbReference type="ChEBI" id="CHEBI:29105"/>
    </cofactor>
    <text evidence="8 10">Binds 1 zinc ion per subunit.</text>
</comment>
<evidence type="ECO:0000256" key="9">
    <source>
        <dbReference type="PIRSR" id="PIRSR634016-4"/>
    </source>
</evidence>
<evidence type="ECO:0000259" key="11">
    <source>
        <dbReference type="Pfam" id="PF01433"/>
    </source>
</evidence>
<accession>A0A1Q2ZXW7</accession>
<dbReference type="Gene3D" id="2.60.40.1910">
    <property type="match status" value="1"/>
</dbReference>
<evidence type="ECO:0000259" key="12">
    <source>
        <dbReference type="Pfam" id="PF11838"/>
    </source>
</evidence>
<evidence type="ECO:0000256" key="10">
    <source>
        <dbReference type="RuleBase" id="RU364040"/>
    </source>
</evidence>
<dbReference type="EC" id="3.4.11.-" evidence="10"/>
<dbReference type="GO" id="GO:0016020">
    <property type="term" value="C:membrane"/>
    <property type="evidence" value="ECO:0007669"/>
    <property type="project" value="TreeGrafter"/>
</dbReference>
<dbReference type="SUPFAM" id="SSF63737">
    <property type="entry name" value="Leukotriene A4 hydrolase N-terminal domain"/>
    <property type="match status" value="1"/>
</dbReference>
<evidence type="ECO:0000256" key="8">
    <source>
        <dbReference type="PIRSR" id="PIRSR634016-3"/>
    </source>
</evidence>
<dbReference type="InterPro" id="IPR001930">
    <property type="entry name" value="Peptidase_M1"/>
</dbReference>
<feature type="binding site" evidence="8">
    <location>
        <position position="333"/>
    </location>
    <ligand>
        <name>Zn(2+)</name>
        <dbReference type="ChEBI" id="CHEBI:29105"/>
        <note>catalytic</note>
    </ligand>
</feature>
<dbReference type="PRINTS" id="PR00756">
    <property type="entry name" value="ALADIPTASE"/>
</dbReference>
<feature type="active site" description="Proton acceptor" evidence="7">
    <location>
        <position position="334"/>
    </location>
</feature>
<keyword evidence="10" id="KW-0031">Aminopeptidase</keyword>
<feature type="binding site" evidence="8">
    <location>
        <position position="356"/>
    </location>
    <ligand>
        <name>Zn(2+)</name>
        <dbReference type="ChEBI" id="CHEBI:29105"/>
        <note>catalytic</note>
    </ligand>
</feature>
<dbReference type="InterPro" id="IPR024571">
    <property type="entry name" value="ERAP1-like_C_dom"/>
</dbReference>
<dbReference type="GO" id="GO:0006508">
    <property type="term" value="P:proteolysis"/>
    <property type="evidence" value="ECO:0007669"/>
    <property type="project" value="UniProtKB-KW"/>
</dbReference>
<dbReference type="CDD" id="cd09601">
    <property type="entry name" value="M1_APN-Q_like"/>
    <property type="match status" value="1"/>
</dbReference>
<comment type="similarity">
    <text evidence="1 10">Belongs to the peptidase M1 family.</text>
</comment>
<evidence type="ECO:0000256" key="5">
    <source>
        <dbReference type="ARBA" id="ARBA00022833"/>
    </source>
</evidence>
<proteinExistence type="inferred from homology"/>
<keyword evidence="5 8" id="KW-0862">Zinc</keyword>
<dbReference type="InterPro" id="IPR050344">
    <property type="entry name" value="Peptidase_M1_aminopeptidases"/>
</dbReference>
<evidence type="ECO:0000313" key="14">
    <source>
        <dbReference type="EMBL" id="GAV48337.1"/>
    </source>
</evidence>
<dbReference type="GO" id="GO:0070006">
    <property type="term" value="F:metalloaminopeptidase activity"/>
    <property type="evidence" value="ECO:0007669"/>
    <property type="project" value="TreeGrafter"/>
</dbReference>
<dbReference type="Gene3D" id="1.25.50.20">
    <property type="match status" value="1"/>
</dbReference>
<dbReference type="GO" id="GO:0005737">
    <property type="term" value="C:cytoplasm"/>
    <property type="evidence" value="ECO:0007669"/>
    <property type="project" value="TreeGrafter"/>
</dbReference>
<feature type="domain" description="ERAP1-like C-terminal" evidence="12">
    <location>
        <begin position="554"/>
        <end position="871"/>
    </location>
</feature>
<dbReference type="EMBL" id="BDGX01000009">
    <property type="protein sequence ID" value="GAV48337.1"/>
    <property type="molecule type" value="Genomic_DNA"/>
</dbReference>
<evidence type="ECO:0000256" key="4">
    <source>
        <dbReference type="ARBA" id="ARBA00022801"/>
    </source>
</evidence>
<dbReference type="Gene3D" id="1.10.390.10">
    <property type="entry name" value="Neutral Protease Domain 2"/>
    <property type="match status" value="1"/>
</dbReference>
<protein>
    <recommendedName>
        <fullName evidence="10">Aminopeptidase</fullName>
        <ecNumber evidence="10">3.4.11.-</ecNumber>
    </recommendedName>
</protein>
<dbReference type="InterPro" id="IPR045357">
    <property type="entry name" value="Aminopeptidase_N-like_N"/>
</dbReference>
<comment type="caution">
    <text evidence="14">The sequence shown here is derived from an EMBL/GenBank/DDBJ whole genome shotgun (WGS) entry which is preliminary data.</text>
</comment>
<dbReference type="eggNOG" id="KOG1046">
    <property type="taxonomic scope" value="Eukaryota"/>
</dbReference>
<evidence type="ECO:0000259" key="13">
    <source>
        <dbReference type="Pfam" id="PF17900"/>
    </source>
</evidence>
<evidence type="ECO:0000256" key="2">
    <source>
        <dbReference type="ARBA" id="ARBA00022670"/>
    </source>
</evidence>
<organism evidence="14 15">
    <name type="scientific">Zygosaccharomyces rouxii</name>
    <dbReference type="NCBI Taxonomy" id="4956"/>
    <lineage>
        <taxon>Eukaryota</taxon>
        <taxon>Fungi</taxon>
        <taxon>Dikarya</taxon>
        <taxon>Ascomycota</taxon>
        <taxon>Saccharomycotina</taxon>
        <taxon>Saccharomycetes</taxon>
        <taxon>Saccharomycetales</taxon>
        <taxon>Saccharomycetaceae</taxon>
        <taxon>Zygosaccharomyces</taxon>
    </lineage>
</organism>
<dbReference type="PANTHER" id="PTHR11533:SF299">
    <property type="entry name" value="AMINOPEPTIDASE"/>
    <property type="match status" value="1"/>
</dbReference>
<dbReference type="InterPro" id="IPR034016">
    <property type="entry name" value="M1_APN-typ"/>
</dbReference>
<dbReference type="Pfam" id="PF01433">
    <property type="entry name" value="Peptidase_M1"/>
    <property type="match status" value="1"/>
</dbReference>
<dbReference type="InterPro" id="IPR027268">
    <property type="entry name" value="Peptidase_M4/M1_CTD_sf"/>
</dbReference>
<gene>
    <name evidence="14" type="ORF">ZYGR_0I06340</name>
</gene>
<keyword evidence="4 10" id="KW-0378">Hydrolase</keyword>
<evidence type="ECO:0000256" key="3">
    <source>
        <dbReference type="ARBA" id="ARBA00022723"/>
    </source>
</evidence>
<dbReference type="Gene3D" id="2.60.40.1730">
    <property type="entry name" value="tricorn interacting facor f3 domain"/>
    <property type="match status" value="1"/>
</dbReference>
<dbReference type="Pfam" id="PF17900">
    <property type="entry name" value="Peptidase_M1_N"/>
    <property type="match status" value="1"/>
</dbReference>
<feature type="domain" description="Aminopeptidase N-like N-terminal" evidence="13">
    <location>
        <begin position="16"/>
        <end position="221"/>
    </location>
</feature>
<keyword evidence="2 10" id="KW-0645">Protease</keyword>
<dbReference type="PANTHER" id="PTHR11533">
    <property type="entry name" value="PROTEASE M1 ZINC METALLOPROTEASE"/>
    <property type="match status" value="1"/>
</dbReference>
<reference evidence="14 15" key="1">
    <citation type="submission" date="2016-08" db="EMBL/GenBank/DDBJ databases">
        <title>Draft genome sequence of allopolyploid Zygosaccharomyces rouxii.</title>
        <authorList>
            <person name="Watanabe J."/>
            <person name="Uehara K."/>
            <person name="Mogi Y."/>
            <person name="Tsukioka Y."/>
        </authorList>
    </citation>
    <scope>NUCLEOTIDE SEQUENCE [LARGE SCALE GENOMIC DNA]</scope>
    <source>
        <strain evidence="14 15">NBRC 110957</strain>
    </source>
</reference>
<sequence length="931" mass="105741">MNSSQESLSSSNALIPVSYELAIDIDPSRTNFKGSLRISTKFNSNNSDDNDSRSFKLHCKDIIILSAKAGKHGENLQNLKVSYDRQGQTAIFHAQEPLNDSDEIELQYVGRINSIKTPRDVTTGVFQTNFMDQETGTSDNYVISTHCQPTYARTILPCLDEPDVKAHFQLQVKTWQRFKVISNVAAISHENQEANDKNADNNNNNWQIVKFGRTPAMATSLFGFTIGDFEFISTQIKSTSGSKTIPLRIFSPWEITQAAFALDTVQKYLPILEQFFGQSYPLDKLDFVLLPFLTDMAMENFGMISIQTSHLLIPPSMLADVYTRQQLMQLIVHELVHQWVGNYVSFDSWCHLWFNESFATFTACHVLEANGDLPNYWNSDAYLWQQTESAILQDLRASTPSIAQASETAANARETVNLFDPHSYAKGISILRSIQLGVGESNFQSAIKNIFKGDNLLNRAVKPIEIFQQLNSHDWVDFFNSWYRTPGVPLLTVTVTEDGKKTKLVQQRMVEDSNEDDDTIYPISLFTKLTNGELDKKHIIMPEKSLTLDYPIALCNHDSQGYYLVSYESAQCYDQLGQQLALGNLSEIDLVKVFNDLSHLIGNLKYQSHIHLQSLYQLLSQLASDKVDLQKFPQYWHGLSQGLDILQTVQLAIRTYGSNNLGKFHDSIVAPLVRKISWPQETFSQNYNYYEIKTMSQVMFLAQEMPEMVTICRKYFKHVLQGPNYSIPSDLVGSILAVVSRNSTTLKQYKSLFEMVKSSKAIVNHVFGLEGDSDKLSLELQNYAITNMGFSIDSNLINKLLNFVATNIDSTSIELALFGLAYNARFHPTGTANNNVQIRDIVVDWFKRHYDQWAQRALKPGFASAERMKKSLSNISIVVFQMFVDTPESIDTFALIKQSKFGKELGVYELWQIVKRNEMPKMKIYQSILGF</sequence>
<evidence type="ECO:0000256" key="1">
    <source>
        <dbReference type="ARBA" id="ARBA00010136"/>
    </source>
</evidence>